<evidence type="ECO:0000313" key="14">
    <source>
        <dbReference type="EMBL" id="KDR17342.1"/>
    </source>
</evidence>
<dbReference type="Proteomes" id="UP000027135">
    <property type="component" value="Unassembled WGS sequence"/>
</dbReference>
<evidence type="ECO:0000256" key="5">
    <source>
        <dbReference type="ARBA" id="ARBA00022989"/>
    </source>
</evidence>
<keyword evidence="10" id="KW-1071">Ligand-gated ion channel</keyword>
<evidence type="ECO:0000256" key="1">
    <source>
        <dbReference type="ARBA" id="ARBA00004651"/>
    </source>
</evidence>
<feature type="transmembrane region" description="Helical" evidence="12">
    <location>
        <begin position="403"/>
        <end position="423"/>
    </location>
</feature>
<evidence type="ECO:0000256" key="4">
    <source>
        <dbReference type="ARBA" id="ARBA00022692"/>
    </source>
</evidence>
<keyword evidence="5 12" id="KW-1133">Transmembrane helix</keyword>
<sequence>MADCLTTVSGRYFPAGHTLVFSWNSHAEEKEDLHGAGTWEVVETSLLARLHLSGRWPILASRTTDGRDRRHPLDWGDKHGSYVMAVLFQNNDEERALRHARNQIEELACLPSWNPRARFVIVMTGQDIRNSQRGLIKVILKELSDKQVLNAIVLLRPSKPFSDLHVLTWFPFTPPSGRCGSLKRVITVDAWMSDSREFSLNKDLFSRSVPKNLGSCPVKVSTSHFPPFVIYPDKSDATISSVGGVEIDMLRHISEAMNFSVVLPPRADATDSKLENGTWTGPIGDLLYRRSDLALGAWCFTLEDSLKVDGTNSYFAEEFTWFIPRAEMYPRFLSISRVFAPDVWLLVFVAMLFAGVLFHVAALTQTARESDGYKHFTKCLFNAWSVVLGVGVHEMPRSDVLRGIFCVWLTYALAINTVFQTYVTSYLVDPGHRHQIDSVEEVIESGSEVFVADFLQDFLSDDLLNQLRSWRNCGSAKQCLAAASRSPGVVVLSGKVFAEYDAGERSDAFDYHESSRDFLHSHIVMVLKKGSPFLDQINDVIRRLVEGGFPAKFYKDIVSKTKLKLLPEYSDEYVPMSVPHLQSAFVAMFVGTSLSLVLLACELLLKRTQAREQT</sequence>
<dbReference type="FunCoup" id="A0A067RC22">
    <property type="interactions" value="16"/>
</dbReference>
<dbReference type="PANTHER" id="PTHR42643">
    <property type="entry name" value="IONOTROPIC RECEPTOR 20A-RELATED"/>
    <property type="match status" value="1"/>
</dbReference>
<evidence type="ECO:0000256" key="9">
    <source>
        <dbReference type="ARBA" id="ARBA00023180"/>
    </source>
</evidence>
<accession>A0A067RC22</accession>
<keyword evidence="11" id="KW-0407">Ion channel</keyword>
<evidence type="ECO:0000256" key="6">
    <source>
        <dbReference type="ARBA" id="ARBA00023065"/>
    </source>
</evidence>
<evidence type="ECO:0000256" key="2">
    <source>
        <dbReference type="ARBA" id="ARBA00022448"/>
    </source>
</evidence>
<name>A0A067RC22_ZOONE</name>
<evidence type="ECO:0000313" key="15">
    <source>
        <dbReference type="Proteomes" id="UP000027135"/>
    </source>
</evidence>
<dbReference type="Pfam" id="PF10613">
    <property type="entry name" value="Lig_chan-Glu_bd"/>
    <property type="match status" value="1"/>
</dbReference>
<dbReference type="EMBL" id="KK852744">
    <property type="protein sequence ID" value="KDR17342.1"/>
    <property type="molecule type" value="Genomic_DNA"/>
</dbReference>
<keyword evidence="4 12" id="KW-0812">Transmembrane</keyword>
<reference evidence="14 15" key="1">
    <citation type="journal article" date="2014" name="Nat. Commun.">
        <title>Molecular traces of alternative social organization in a termite genome.</title>
        <authorList>
            <person name="Terrapon N."/>
            <person name="Li C."/>
            <person name="Robertson H.M."/>
            <person name="Ji L."/>
            <person name="Meng X."/>
            <person name="Booth W."/>
            <person name="Chen Z."/>
            <person name="Childers C.P."/>
            <person name="Glastad K.M."/>
            <person name="Gokhale K."/>
            <person name="Gowin J."/>
            <person name="Gronenberg W."/>
            <person name="Hermansen R.A."/>
            <person name="Hu H."/>
            <person name="Hunt B.G."/>
            <person name="Huylmans A.K."/>
            <person name="Khalil S.M."/>
            <person name="Mitchell R.D."/>
            <person name="Munoz-Torres M.C."/>
            <person name="Mustard J.A."/>
            <person name="Pan H."/>
            <person name="Reese J.T."/>
            <person name="Scharf M.E."/>
            <person name="Sun F."/>
            <person name="Vogel H."/>
            <person name="Xiao J."/>
            <person name="Yang W."/>
            <person name="Yang Z."/>
            <person name="Yang Z."/>
            <person name="Zhou J."/>
            <person name="Zhu J."/>
            <person name="Brent C.S."/>
            <person name="Elsik C.G."/>
            <person name="Goodisman M.A."/>
            <person name="Liberles D.A."/>
            <person name="Roe R.M."/>
            <person name="Vargo E.L."/>
            <person name="Vilcinskas A."/>
            <person name="Wang J."/>
            <person name="Bornberg-Bauer E."/>
            <person name="Korb J."/>
            <person name="Zhang G."/>
            <person name="Liebig J."/>
        </authorList>
    </citation>
    <scope>NUCLEOTIDE SEQUENCE [LARGE SCALE GENOMIC DNA]</scope>
    <source>
        <tissue evidence="14">Whole organism</tissue>
    </source>
</reference>
<feature type="transmembrane region" description="Helical" evidence="12">
    <location>
        <begin position="584"/>
        <end position="605"/>
    </location>
</feature>
<keyword evidence="15" id="KW-1185">Reference proteome</keyword>
<evidence type="ECO:0000256" key="3">
    <source>
        <dbReference type="ARBA" id="ARBA00022475"/>
    </source>
</evidence>
<evidence type="ECO:0000256" key="8">
    <source>
        <dbReference type="ARBA" id="ARBA00023170"/>
    </source>
</evidence>
<keyword evidence="6" id="KW-0406">Ion transport</keyword>
<keyword evidence="3" id="KW-1003">Cell membrane</keyword>
<feature type="transmembrane region" description="Helical" evidence="12">
    <location>
        <begin position="343"/>
        <end position="364"/>
    </location>
</feature>
<dbReference type="Gene3D" id="1.10.287.70">
    <property type="match status" value="1"/>
</dbReference>
<comment type="subcellular location">
    <subcellularLocation>
        <location evidence="1">Cell membrane</location>
        <topology evidence="1">Multi-pass membrane protein</topology>
    </subcellularLocation>
</comment>
<keyword evidence="8" id="KW-0675">Receptor</keyword>
<evidence type="ECO:0000256" key="11">
    <source>
        <dbReference type="ARBA" id="ARBA00023303"/>
    </source>
</evidence>
<keyword evidence="7 12" id="KW-0472">Membrane</keyword>
<keyword evidence="2" id="KW-0813">Transport</keyword>
<feature type="domain" description="Ionotropic glutamate receptor L-glutamate and glycine-binding" evidence="13">
    <location>
        <begin position="227"/>
        <end position="288"/>
    </location>
</feature>
<proteinExistence type="predicted"/>
<organism evidence="14 15">
    <name type="scientific">Zootermopsis nevadensis</name>
    <name type="common">Dampwood termite</name>
    <dbReference type="NCBI Taxonomy" id="136037"/>
    <lineage>
        <taxon>Eukaryota</taxon>
        <taxon>Metazoa</taxon>
        <taxon>Ecdysozoa</taxon>
        <taxon>Arthropoda</taxon>
        <taxon>Hexapoda</taxon>
        <taxon>Insecta</taxon>
        <taxon>Pterygota</taxon>
        <taxon>Neoptera</taxon>
        <taxon>Polyneoptera</taxon>
        <taxon>Dictyoptera</taxon>
        <taxon>Blattodea</taxon>
        <taxon>Blattoidea</taxon>
        <taxon>Termitoidae</taxon>
        <taxon>Termopsidae</taxon>
        <taxon>Zootermopsis</taxon>
    </lineage>
</organism>
<dbReference type="GO" id="GO:0015276">
    <property type="term" value="F:ligand-gated monoatomic ion channel activity"/>
    <property type="evidence" value="ECO:0007669"/>
    <property type="project" value="InterPro"/>
</dbReference>
<dbReference type="SMART" id="SM00918">
    <property type="entry name" value="Lig_chan-Glu_bd"/>
    <property type="match status" value="1"/>
</dbReference>
<evidence type="ECO:0000256" key="12">
    <source>
        <dbReference type="SAM" id="Phobius"/>
    </source>
</evidence>
<evidence type="ECO:0000256" key="7">
    <source>
        <dbReference type="ARBA" id="ARBA00023136"/>
    </source>
</evidence>
<dbReference type="eggNOG" id="KOG1052">
    <property type="taxonomic scope" value="Eukaryota"/>
</dbReference>
<dbReference type="InParanoid" id="A0A067RC22"/>
<protein>
    <recommendedName>
        <fullName evidence="13">Ionotropic glutamate receptor L-glutamate and glycine-binding domain-containing protein</fullName>
    </recommendedName>
</protein>
<dbReference type="Gene3D" id="3.40.190.10">
    <property type="entry name" value="Periplasmic binding protein-like II"/>
    <property type="match status" value="1"/>
</dbReference>
<dbReference type="InterPro" id="IPR052192">
    <property type="entry name" value="Insect_Ionotropic_Sensory_Rcpt"/>
</dbReference>
<dbReference type="OMA" id="MESHERM"/>
<dbReference type="AlphaFoldDB" id="A0A067RC22"/>
<evidence type="ECO:0000259" key="13">
    <source>
        <dbReference type="SMART" id="SM00918"/>
    </source>
</evidence>
<dbReference type="SUPFAM" id="SSF53850">
    <property type="entry name" value="Periplasmic binding protein-like II"/>
    <property type="match status" value="1"/>
</dbReference>
<dbReference type="PANTHER" id="PTHR42643:SF24">
    <property type="entry name" value="IONOTROPIC RECEPTOR 60A"/>
    <property type="match status" value="1"/>
</dbReference>
<gene>
    <name evidence="14" type="ORF">L798_08542</name>
</gene>
<evidence type="ECO:0000256" key="10">
    <source>
        <dbReference type="ARBA" id="ARBA00023286"/>
    </source>
</evidence>
<keyword evidence="9" id="KW-0325">Glycoprotein</keyword>
<dbReference type="InterPro" id="IPR019594">
    <property type="entry name" value="Glu/Gly-bd"/>
</dbReference>
<dbReference type="GO" id="GO:0005886">
    <property type="term" value="C:plasma membrane"/>
    <property type="evidence" value="ECO:0007669"/>
    <property type="project" value="UniProtKB-SubCell"/>
</dbReference>